<dbReference type="AlphaFoldDB" id="A0A9D2DJN4"/>
<sequence>TEEGFYHVILRGSGRQILFENDGDRRLLLALLGRCLGEAGISILAWCLMSNHVHLLLREPQGELSPAIQRCTGSYAEHFNRLTGHVGHVFEGRFKSVPVTNERQLLQVLRYIHDNPERAGVCRASEYRWSSFSEYASGRSEVADVGPLLELLGGAEGFAALCASADRGTYVERTGAFVSDDDALLAAREALGGVDPATLKGLRPAERNPTLQLLRDAGLTIRQVERLTGIGRSTISHATHRSTERLA</sequence>
<dbReference type="SMART" id="SM01321">
    <property type="entry name" value="Y1_Tnp"/>
    <property type="match status" value="1"/>
</dbReference>
<feature type="non-terminal residue" evidence="2">
    <location>
        <position position="1"/>
    </location>
</feature>
<proteinExistence type="predicted"/>
<accession>A0A9D2DJN4</accession>
<dbReference type="PANTHER" id="PTHR34322">
    <property type="entry name" value="TRANSPOSASE, Y1_TNP DOMAIN-CONTAINING"/>
    <property type="match status" value="1"/>
</dbReference>
<comment type="caution">
    <text evidence="2">The sequence shown here is derived from an EMBL/GenBank/DDBJ whole genome shotgun (WGS) entry which is preliminary data.</text>
</comment>
<dbReference type="EMBL" id="DXBZ01000073">
    <property type="protein sequence ID" value="HIZ18266.1"/>
    <property type="molecule type" value="Genomic_DNA"/>
</dbReference>
<reference evidence="2" key="2">
    <citation type="submission" date="2021-04" db="EMBL/GenBank/DDBJ databases">
        <authorList>
            <person name="Gilroy R."/>
        </authorList>
    </citation>
    <scope>NUCLEOTIDE SEQUENCE</scope>
    <source>
        <strain evidence="2">ChiHecolR3B27-1887</strain>
    </source>
</reference>
<dbReference type="GO" id="GO:0004803">
    <property type="term" value="F:transposase activity"/>
    <property type="evidence" value="ECO:0007669"/>
    <property type="project" value="InterPro"/>
</dbReference>
<gene>
    <name evidence="2" type="ORF">IAA22_04045</name>
</gene>
<dbReference type="GO" id="GO:0006313">
    <property type="term" value="P:DNA transposition"/>
    <property type="evidence" value="ECO:0007669"/>
    <property type="project" value="InterPro"/>
</dbReference>
<dbReference type="Proteomes" id="UP000824029">
    <property type="component" value="Unassembled WGS sequence"/>
</dbReference>
<organism evidence="2 3">
    <name type="scientific">Candidatus Olsenella stercoravium</name>
    <dbReference type="NCBI Taxonomy" id="2838713"/>
    <lineage>
        <taxon>Bacteria</taxon>
        <taxon>Bacillati</taxon>
        <taxon>Actinomycetota</taxon>
        <taxon>Coriobacteriia</taxon>
        <taxon>Coriobacteriales</taxon>
        <taxon>Atopobiaceae</taxon>
        <taxon>Olsenella</taxon>
    </lineage>
</organism>
<protein>
    <submittedName>
        <fullName evidence="2">Transposase</fullName>
    </submittedName>
</protein>
<dbReference type="SUPFAM" id="SSF143422">
    <property type="entry name" value="Transposase IS200-like"/>
    <property type="match status" value="1"/>
</dbReference>
<dbReference type="InterPro" id="IPR002686">
    <property type="entry name" value="Transposase_17"/>
</dbReference>
<feature type="domain" description="Transposase IS200-like" evidence="1">
    <location>
        <begin position="1"/>
        <end position="115"/>
    </location>
</feature>
<dbReference type="PANTHER" id="PTHR34322:SF2">
    <property type="entry name" value="TRANSPOSASE IS200-LIKE DOMAIN-CONTAINING PROTEIN"/>
    <property type="match status" value="1"/>
</dbReference>
<dbReference type="GO" id="GO:0003677">
    <property type="term" value="F:DNA binding"/>
    <property type="evidence" value="ECO:0007669"/>
    <property type="project" value="InterPro"/>
</dbReference>
<reference evidence="2" key="1">
    <citation type="journal article" date="2021" name="PeerJ">
        <title>Extensive microbial diversity within the chicken gut microbiome revealed by metagenomics and culture.</title>
        <authorList>
            <person name="Gilroy R."/>
            <person name="Ravi A."/>
            <person name="Getino M."/>
            <person name="Pursley I."/>
            <person name="Horton D.L."/>
            <person name="Alikhan N.F."/>
            <person name="Baker D."/>
            <person name="Gharbi K."/>
            <person name="Hall N."/>
            <person name="Watson M."/>
            <person name="Adriaenssens E.M."/>
            <person name="Foster-Nyarko E."/>
            <person name="Jarju S."/>
            <person name="Secka A."/>
            <person name="Antonio M."/>
            <person name="Oren A."/>
            <person name="Chaudhuri R.R."/>
            <person name="La Ragione R."/>
            <person name="Hildebrand F."/>
            <person name="Pallen M.J."/>
        </authorList>
    </citation>
    <scope>NUCLEOTIDE SEQUENCE</scope>
    <source>
        <strain evidence="2">ChiHecolR3B27-1887</strain>
    </source>
</reference>
<dbReference type="Pfam" id="PF01797">
    <property type="entry name" value="Y1_Tnp"/>
    <property type="match status" value="1"/>
</dbReference>
<dbReference type="InterPro" id="IPR036515">
    <property type="entry name" value="Transposase_17_sf"/>
</dbReference>
<name>A0A9D2DJN4_9ACTN</name>
<dbReference type="Gene3D" id="3.30.70.1290">
    <property type="entry name" value="Transposase IS200-like"/>
    <property type="match status" value="1"/>
</dbReference>
<evidence type="ECO:0000259" key="1">
    <source>
        <dbReference type="SMART" id="SM01321"/>
    </source>
</evidence>
<evidence type="ECO:0000313" key="2">
    <source>
        <dbReference type="EMBL" id="HIZ18266.1"/>
    </source>
</evidence>
<evidence type="ECO:0000313" key="3">
    <source>
        <dbReference type="Proteomes" id="UP000824029"/>
    </source>
</evidence>